<gene>
    <name evidence="2" type="ORF">J2S39_000600</name>
</gene>
<comment type="caution">
    <text evidence="2">The sequence shown here is derived from an EMBL/GenBank/DDBJ whole genome shotgun (WGS) entry which is preliminary data.</text>
</comment>
<proteinExistence type="predicted"/>
<dbReference type="Gene3D" id="3.40.50.360">
    <property type="match status" value="1"/>
</dbReference>
<evidence type="ECO:0000259" key="1">
    <source>
        <dbReference type="Pfam" id="PF12724"/>
    </source>
</evidence>
<sequence>MAHILFESQYGSTQQYAEELAQRLSTSAEPLRGAEVPSGTDPIIVMSYVHGPTLPAAAWIAEHAKELNLGSRPVAVAAVGMSLSDYARERDQVGHMLGSRADHVKRFYLPGRLNYSQLSGTHGKVMTGIITAIRLKPGKSDNDRAMISSYNQDVDWVDVDELGPIVAWAKRAG</sequence>
<protein>
    <submittedName>
        <fullName evidence="2">Menaquinone-dependent protoporphyrinogen IX oxidase</fullName>
    </submittedName>
</protein>
<evidence type="ECO:0000313" key="3">
    <source>
        <dbReference type="Proteomes" id="UP001180840"/>
    </source>
</evidence>
<dbReference type="InterPro" id="IPR026816">
    <property type="entry name" value="Flavodoxin_dom"/>
</dbReference>
<accession>A0ABU1ZVG7</accession>
<dbReference type="RefSeq" id="WP_290197913.1">
    <property type="nucleotide sequence ID" value="NZ_CP047654.1"/>
</dbReference>
<feature type="domain" description="Flavodoxin" evidence="1">
    <location>
        <begin position="4"/>
        <end position="128"/>
    </location>
</feature>
<dbReference type="SUPFAM" id="SSF52218">
    <property type="entry name" value="Flavoproteins"/>
    <property type="match status" value="1"/>
</dbReference>
<dbReference type="InterPro" id="IPR029039">
    <property type="entry name" value="Flavoprotein-like_sf"/>
</dbReference>
<name>A0ABU1ZVG7_9CORY</name>
<dbReference type="Pfam" id="PF12724">
    <property type="entry name" value="Flavodoxin_5"/>
    <property type="match status" value="1"/>
</dbReference>
<evidence type="ECO:0000313" key="2">
    <source>
        <dbReference type="EMBL" id="MDR7328924.1"/>
    </source>
</evidence>
<reference evidence="2" key="1">
    <citation type="submission" date="2023-07" db="EMBL/GenBank/DDBJ databases">
        <title>Sequencing the genomes of 1000 actinobacteria strains.</title>
        <authorList>
            <person name="Klenk H.-P."/>
        </authorList>
    </citation>
    <scope>NUCLEOTIDE SEQUENCE</scope>
    <source>
        <strain evidence="2">DSM 107476</strain>
    </source>
</reference>
<dbReference type="Proteomes" id="UP001180840">
    <property type="component" value="Unassembled WGS sequence"/>
</dbReference>
<dbReference type="EMBL" id="JAVDXZ010000001">
    <property type="protein sequence ID" value="MDR7328924.1"/>
    <property type="molecule type" value="Genomic_DNA"/>
</dbReference>
<keyword evidence="3" id="KW-1185">Reference proteome</keyword>
<organism evidence="2 3">
    <name type="scientific">Corynebacterium guangdongense</name>
    <dbReference type="NCBI Taxonomy" id="1783348"/>
    <lineage>
        <taxon>Bacteria</taxon>
        <taxon>Bacillati</taxon>
        <taxon>Actinomycetota</taxon>
        <taxon>Actinomycetes</taxon>
        <taxon>Mycobacteriales</taxon>
        <taxon>Corynebacteriaceae</taxon>
        <taxon>Corynebacterium</taxon>
    </lineage>
</organism>